<accession>K0KE65</accession>
<dbReference type="SUPFAM" id="SSF103481">
    <property type="entry name" value="Multidrug resistance efflux transporter EmrE"/>
    <property type="match status" value="1"/>
</dbReference>
<dbReference type="InParanoid" id="K0KE65"/>
<dbReference type="HOGENOM" id="CLU_019048_4_1_1"/>
<dbReference type="GO" id="GO:0016020">
    <property type="term" value="C:membrane"/>
    <property type="evidence" value="ECO:0007669"/>
    <property type="project" value="UniProtKB-SubCell"/>
</dbReference>
<dbReference type="InterPro" id="IPR037185">
    <property type="entry name" value="EmrE-like"/>
</dbReference>
<dbReference type="Pfam" id="PF03151">
    <property type="entry name" value="TPT"/>
    <property type="match status" value="1"/>
</dbReference>
<keyword evidence="3 5" id="KW-1133">Transmembrane helix</keyword>
<dbReference type="InterPro" id="IPR050186">
    <property type="entry name" value="TPT_transporter"/>
</dbReference>
<evidence type="ECO:0000313" key="7">
    <source>
        <dbReference type="EMBL" id="CCH43395.1"/>
    </source>
</evidence>
<comment type="caution">
    <text evidence="7">The sequence shown here is derived from an EMBL/GenBank/DDBJ whole genome shotgun (WGS) entry which is preliminary data.</text>
</comment>
<dbReference type="EMBL" id="CAIF01000076">
    <property type="protein sequence ID" value="CCH43395.1"/>
    <property type="molecule type" value="Genomic_DNA"/>
</dbReference>
<dbReference type="Proteomes" id="UP000009328">
    <property type="component" value="Unassembled WGS sequence"/>
</dbReference>
<evidence type="ECO:0000256" key="3">
    <source>
        <dbReference type="ARBA" id="ARBA00022989"/>
    </source>
</evidence>
<organism evidence="7 8">
    <name type="scientific">Wickerhamomyces ciferrii (strain ATCC 14091 / BCRC 22168 / CBS 111 / JCM 3599 / NBRC 0793 / NRRL Y-1031 F-60-10)</name>
    <name type="common">Yeast</name>
    <name type="synonym">Pichia ciferrii</name>
    <dbReference type="NCBI Taxonomy" id="1206466"/>
    <lineage>
        <taxon>Eukaryota</taxon>
        <taxon>Fungi</taxon>
        <taxon>Dikarya</taxon>
        <taxon>Ascomycota</taxon>
        <taxon>Saccharomycotina</taxon>
        <taxon>Saccharomycetes</taxon>
        <taxon>Phaffomycetales</taxon>
        <taxon>Wickerhamomycetaceae</taxon>
        <taxon>Wickerhamomyces</taxon>
    </lineage>
</organism>
<dbReference type="eggNOG" id="KOG1441">
    <property type="taxonomic scope" value="Eukaryota"/>
</dbReference>
<feature type="transmembrane region" description="Helical" evidence="5">
    <location>
        <begin position="121"/>
        <end position="137"/>
    </location>
</feature>
<feature type="transmembrane region" description="Helical" evidence="5">
    <location>
        <begin position="310"/>
        <end position="329"/>
    </location>
</feature>
<dbReference type="AlphaFoldDB" id="K0KE65"/>
<feature type="transmembrane region" description="Helical" evidence="5">
    <location>
        <begin position="229"/>
        <end position="250"/>
    </location>
</feature>
<feature type="transmembrane region" description="Helical" evidence="5">
    <location>
        <begin position="262"/>
        <end position="279"/>
    </location>
</feature>
<evidence type="ECO:0000313" key="8">
    <source>
        <dbReference type="Proteomes" id="UP000009328"/>
    </source>
</evidence>
<name>K0KE65_WICCF</name>
<protein>
    <submittedName>
        <fullName evidence="7">Membrane protein</fullName>
    </submittedName>
</protein>
<sequence length="424" mass="47952">MITVQINTPNAHKTASYDQATLSQSLKGSFPNLRNLLSSPGKPRFKPSKSSLDLTQKEYDQYFTVKSTSTKIQERLKQVLPPIDLKIIFFCSIWYTFSAISSNISKDILREFPHPTTFTELQFLTSSLFCIATLLIINNNRVLIDKFPQGTLPTKDQFKKSFSTWNLIQPSEKIIRTTFAMGIFQFIGHITSHKATNVIPVSLVHSVKSLSPITTVLVYRALFKVKYPIVTYLTLIPLVTGVILTCFSKKKQNLNLDFNKGLIFAFISMIIFVSQNIFAKKILTVKPKTLPQSTKQNNNDDDEKIDKITILLYCSIIGFILTLPVYLISEFSNQSFTLTELNFSILGLLFLHGLSHFCQAMLAFHILGMVSPVNYSIANIMKRIVVISMAIIWEGSSVNRNQGFGLVLTILGLYSYDRWGVVKK</sequence>
<comment type="subcellular location">
    <subcellularLocation>
        <location evidence="1">Membrane</location>
        <topology evidence="1">Multi-pass membrane protein</topology>
    </subcellularLocation>
</comment>
<keyword evidence="4 5" id="KW-0472">Membrane</keyword>
<keyword evidence="8" id="KW-1185">Reference proteome</keyword>
<evidence type="ECO:0000256" key="5">
    <source>
        <dbReference type="SAM" id="Phobius"/>
    </source>
</evidence>
<evidence type="ECO:0000256" key="2">
    <source>
        <dbReference type="ARBA" id="ARBA00022692"/>
    </source>
</evidence>
<proteinExistence type="predicted"/>
<evidence type="ECO:0000256" key="4">
    <source>
        <dbReference type="ARBA" id="ARBA00023136"/>
    </source>
</evidence>
<keyword evidence="2 5" id="KW-0812">Transmembrane</keyword>
<evidence type="ECO:0000256" key="1">
    <source>
        <dbReference type="ARBA" id="ARBA00004141"/>
    </source>
</evidence>
<dbReference type="InterPro" id="IPR004853">
    <property type="entry name" value="Sugar_P_trans_dom"/>
</dbReference>
<feature type="transmembrane region" description="Helical" evidence="5">
    <location>
        <begin position="341"/>
        <end position="364"/>
    </location>
</feature>
<dbReference type="FunCoup" id="K0KE65">
    <property type="interactions" value="548"/>
</dbReference>
<reference evidence="7 8" key="1">
    <citation type="journal article" date="2012" name="Eukaryot. Cell">
        <title>Draft genome sequence of Wickerhamomyces ciferrii NRRL Y-1031 F-60-10.</title>
        <authorList>
            <person name="Schneider J."/>
            <person name="Andrea H."/>
            <person name="Blom J."/>
            <person name="Jaenicke S."/>
            <person name="Ruckert C."/>
            <person name="Schorsch C."/>
            <person name="Szczepanowski R."/>
            <person name="Farwick M."/>
            <person name="Goesmann A."/>
            <person name="Puhler A."/>
            <person name="Schaffer S."/>
            <person name="Tauch A."/>
            <person name="Kohler T."/>
            <person name="Brinkrolf K."/>
        </authorList>
    </citation>
    <scope>NUCLEOTIDE SEQUENCE [LARGE SCALE GENOMIC DNA]</scope>
    <source>
        <strain evidence="8">ATCC 14091 / BCRC 22168 / CBS 111 / JCM 3599 / NBRC 0793 / NRRL Y-1031 F-60-10</strain>
    </source>
</reference>
<gene>
    <name evidence="7" type="ORF">BN7_2943</name>
</gene>
<feature type="transmembrane region" description="Helical" evidence="5">
    <location>
        <begin position="83"/>
        <end position="101"/>
    </location>
</feature>
<dbReference type="PANTHER" id="PTHR11132">
    <property type="entry name" value="SOLUTE CARRIER FAMILY 35"/>
    <property type="match status" value="1"/>
</dbReference>
<evidence type="ECO:0000259" key="6">
    <source>
        <dbReference type="Pfam" id="PF03151"/>
    </source>
</evidence>
<feature type="domain" description="Sugar phosphate transporter" evidence="6">
    <location>
        <begin position="86"/>
        <end position="416"/>
    </location>
</feature>